<dbReference type="EMBL" id="BART01024374">
    <property type="protein sequence ID" value="GAH03606.1"/>
    <property type="molecule type" value="Genomic_DNA"/>
</dbReference>
<accession>X1C6C1</accession>
<name>X1C6C1_9ZZZZ</name>
<proteinExistence type="predicted"/>
<evidence type="ECO:0000313" key="1">
    <source>
        <dbReference type="EMBL" id="GAH03606.1"/>
    </source>
</evidence>
<gene>
    <name evidence="1" type="ORF">S01H4_44052</name>
</gene>
<dbReference type="AlphaFoldDB" id="X1C6C1"/>
<sequence>MANIKFSAFTTETDDTQIDFLASYQGTTMKKIAPNNITGAYPFKIEIDSLYSGFVPGSLSGAPQGNTILGIDAGNALTTGTNNTLIGNDAGLLLTTGAETTFVGRSTGRVNTATGSVSMGYEAGYSNTSGVSNTNVGYKAGYQNTTNANRTYMGYEAGNYNSGGNNTGVGYRACNGYFSFGTGQGTGADNTGIGYEAMSSLNGASAIKNTAVGVQSLGGVLTAGNNAALGYRAGQM</sequence>
<protein>
    <recommendedName>
        <fullName evidence="2">Trimeric autotransporter adhesin YadA-like head domain-containing protein</fullName>
    </recommendedName>
</protein>
<evidence type="ECO:0008006" key="2">
    <source>
        <dbReference type="Google" id="ProtNLM"/>
    </source>
</evidence>
<reference evidence="1" key="1">
    <citation type="journal article" date="2014" name="Front. Microbiol.">
        <title>High frequency of phylogenetically diverse reductive dehalogenase-homologous genes in deep subseafloor sedimentary metagenomes.</title>
        <authorList>
            <person name="Kawai M."/>
            <person name="Futagami T."/>
            <person name="Toyoda A."/>
            <person name="Takaki Y."/>
            <person name="Nishi S."/>
            <person name="Hori S."/>
            <person name="Arai W."/>
            <person name="Tsubouchi T."/>
            <person name="Morono Y."/>
            <person name="Uchiyama I."/>
            <person name="Ito T."/>
            <person name="Fujiyama A."/>
            <person name="Inagaki F."/>
            <person name="Takami H."/>
        </authorList>
    </citation>
    <scope>NUCLEOTIDE SEQUENCE</scope>
    <source>
        <strain evidence="1">Expedition CK06-06</strain>
    </source>
</reference>
<comment type="caution">
    <text evidence="1">The sequence shown here is derived from an EMBL/GenBank/DDBJ whole genome shotgun (WGS) entry which is preliminary data.</text>
</comment>
<organism evidence="1">
    <name type="scientific">marine sediment metagenome</name>
    <dbReference type="NCBI Taxonomy" id="412755"/>
    <lineage>
        <taxon>unclassified sequences</taxon>
        <taxon>metagenomes</taxon>
        <taxon>ecological metagenomes</taxon>
    </lineage>
</organism>